<gene>
    <name evidence="9" type="primary">mgtC_1</name>
    <name evidence="9" type="ORF">TZ94_00323</name>
</gene>
<dbReference type="PRINTS" id="PR01837">
    <property type="entry name" value="MGTCSAPBPROT"/>
</dbReference>
<evidence type="ECO:0000256" key="5">
    <source>
        <dbReference type="ARBA" id="ARBA00022989"/>
    </source>
</evidence>
<feature type="transmembrane region" description="Helical" evidence="7">
    <location>
        <begin position="40"/>
        <end position="60"/>
    </location>
</feature>
<evidence type="ECO:0000256" key="3">
    <source>
        <dbReference type="ARBA" id="ARBA00022475"/>
    </source>
</evidence>
<evidence type="ECO:0000313" key="10">
    <source>
        <dbReference type="Proteomes" id="UP000033489"/>
    </source>
</evidence>
<dbReference type="GO" id="GO:0005886">
    <property type="term" value="C:plasma membrane"/>
    <property type="evidence" value="ECO:0007669"/>
    <property type="project" value="UniProtKB-SubCell"/>
</dbReference>
<protein>
    <submittedName>
        <fullName evidence="9">Mg2+ transporter</fullName>
    </submittedName>
</protein>
<evidence type="ECO:0000256" key="7">
    <source>
        <dbReference type="SAM" id="Phobius"/>
    </source>
</evidence>
<keyword evidence="6 7" id="KW-0472">Membrane</keyword>
<keyword evidence="5 7" id="KW-1133">Transmembrane helix</keyword>
<keyword evidence="4 7" id="KW-0812">Transmembrane</keyword>
<dbReference type="InterPro" id="IPR049177">
    <property type="entry name" value="MgtC_SapB_SrpB_YhiD_N"/>
</dbReference>
<evidence type="ECO:0000256" key="6">
    <source>
        <dbReference type="ARBA" id="ARBA00023136"/>
    </source>
</evidence>
<dbReference type="Proteomes" id="UP000033489">
    <property type="component" value="Unassembled WGS sequence"/>
</dbReference>
<comment type="subcellular location">
    <subcellularLocation>
        <location evidence="1">Cell membrane</location>
        <topology evidence="1">Multi-pass membrane protein</topology>
    </subcellularLocation>
</comment>
<keyword evidence="3" id="KW-1003">Cell membrane</keyword>
<sequence length="236" mass="25563">MLSSGMGLSYIEIIIRVVLSLVIGSIIGLERGSKSQPAGIRTHSIVCMAACLIMMTNEFVSYKFGTGDPTRLGAQVISGVGFLGAGTILITDKKKVTGLTTAAGIWASAGIGLAIGVGFYEGALLVAISVWSVITMFQPLKKYLQSRSKVIELYIVVKSTEAYNRVLVYCAENGIRLNDSRTAFGDVNSERIEYFDVPDKRIASFMTLELSGKFEHLKLMEEIADIVGVIYVEEVS</sequence>
<feature type="transmembrane region" description="Helical" evidence="7">
    <location>
        <begin position="72"/>
        <end position="91"/>
    </location>
</feature>
<evidence type="ECO:0000256" key="4">
    <source>
        <dbReference type="ARBA" id="ARBA00022692"/>
    </source>
</evidence>
<proteinExistence type="inferred from homology"/>
<evidence type="ECO:0000256" key="2">
    <source>
        <dbReference type="ARBA" id="ARBA00009298"/>
    </source>
</evidence>
<accession>A0A0F2E705</accession>
<dbReference type="RefSeq" id="WP_045613552.1">
    <property type="nucleotide sequence ID" value="NZ_JYGT01000004.1"/>
</dbReference>
<evidence type="ECO:0000259" key="8">
    <source>
        <dbReference type="Pfam" id="PF02308"/>
    </source>
</evidence>
<evidence type="ECO:0000256" key="1">
    <source>
        <dbReference type="ARBA" id="ARBA00004651"/>
    </source>
</evidence>
<dbReference type="Pfam" id="PF02308">
    <property type="entry name" value="MgtC"/>
    <property type="match status" value="1"/>
</dbReference>
<reference evidence="9 10" key="1">
    <citation type="submission" date="2015-02" db="EMBL/GenBank/DDBJ databases">
        <title>Evolution of amylase-binding proteins of oral streptococcal species.</title>
        <authorList>
            <person name="Haase E.M."/>
        </authorList>
    </citation>
    <scope>NUCLEOTIDE SEQUENCE [LARGE SCALE GENOMIC DNA]</scope>
    <source>
        <strain evidence="9 10">UC921A</strain>
    </source>
</reference>
<comment type="similarity">
    <text evidence="2">Belongs to the MgtC/SapB family.</text>
</comment>
<dbReference type="PANTHER" id="PTHR33778:SF1">
    <property type="entry name" value="MAGNESIUM TRANSPORTER YHID-RELATED"/>
    <property type="match status" value="1"/>
</dbReference>
<feature type="transmembrane region" description="Helical" evidence="7">
    <location>
        <begin position="6"/>
        <end position="28"/>
    </location>
</feature>
<organism evidence="9 10">
    <name type="scientific">Streptococcus infantis</name>
    <dbReference type="NCBI Taxonomy" id="68892"/>
    <lineage>
        <taxon>Bacteria</taxon>
        <taxon>Bacillati</taxon>
        <taxon>Bacillota</taxon>
        <taxon>Bacilli</taxon>
        <taxon>Lactobacillales</taxon>
        <taxon>Streptococcaceae</taxon>
        <taxon>Streptococcus</taxon>
    </lineage>
</organism>
<feature type="domain" description="MgtC/SapB/SrpB/YhiD N-terminal" evidence="8">
    <location>
        <begin position="18"/>
        <end position="142"/>
    </location>
</feature>
<dbReference type="EMBL" id="JYGT01000004">
    <property type="protein sequence ID" value="KJQ78204.1"/>
    <property type="molecule type" value="Genomic_DNA"/>
</dbReference>
<name>A0A0F2E705_9STRE</name>
<comment type="caution">
    <text evidence="9">The sequence shown here is derived from an EMBL/GenBank/DDBJ whole genome shotgun (WGS) entry which is preliminary data.</text>
</comment>
<dbReference type="PANTHER" id="PTHR33778">
    <property type="entry name" value="PROTEIN MGTC"/>
    <property type="match status" value="1"/>
</dbReference>
<dbReference type="OrthoDB" id="9811198at2"/>
<evidence type="ECO:0000313" key="9">
    <source>
        <dbReference type="EMBL" id="KJQ78204.1"/>
    </source>
</evidence>
<dbReference type="InterPro" id="IPR003416">
    <property type="entry name" value="MgtC/SapB/SrpB/YhiD_fam"/>
</dbReference>
<dbReference type="AlphaFoldDB" id="A0A0F2E705"/>
<dbReference type="PATRIC" id="fig|28037.216.peg.315"/>